<feature type="compositionally biased region" description="Basic residues" evidence="7">
    <location>
        <begin position="722"/>
        <end position="735"/>
    </location>
</feature>
<dbReference type="InterPro" id="IPR045862">
    <property type="entry name" value="Trf4-like"/>
</dbReference>
<dbReference type="CDD" id="cd05402">
    <property type="entry name" value="NT_PAP_TUTase"/>
    <property type="match status" value="1"/>
</dbReference>
<dbReference type="SUPFAM" id="SSF81631">
    <property type="entry name" value="PAP/OAS1 substrate-binding domain"/>
    <property type="match status" value="1"/>
</dbReference>
<dbReference type="InterPro" id="IPR043519">
    <property type="entry name" value="NT_sf"/>
</dbReference>
<protein>
    <recommendedName>
        <fullName evidence="3">polynucleotide adenylyltransferase</fullName>
        <ecNumber evidence="3">2.7.7.19</ecNumber>
    </recommendedName>
</protein>
<feature type="compositionally biased region" description="Polar residues" evidence="7">
    <location>
        <begin position="643"/>
        <end position="660"/>
    </location>
</feature>
<keyword evidence="11" id="KW-1185">Reference proteome</keyword>
<dbReference type="FunFam" id="1.10.1410.10:FF:000003">
    <property type="entry name" value="non-canonical poly(A) RNA polymerase PAPD7"/>
    <property type="match status" value="1"/>
</dbReference>
<evidence type="ECO:0000256" key="1">
    <source>
        <dbReference type="ARBA" id="ARBA00001936"/>
    </source>
</evidence>
<dbReference type="InterPro" id="IPR002058">
    <property type="entry name" value="PAP_assoc"/>
</dbReference>
<evidence type="ECO:0000256" key="5">
    <source>
        <dbReference type="ARBA" id="ARBA00022723"/>
    </source>
</evidence>
<keyword evidence="6" id="KW-0460">Magnesium</keyword>
<evidence type="ECO:0000259" key="9">
    <source>
        <dbReference type="Pfam" id="PF22600"/>
    </source>
</evidence>
<reference evidence="10 11" key="1">
    <citation type="submission" date="2024-02" db="EMBL/GenBank/DDBJ databases">
        <title>Chromosome-scale genome assembly of the rough periwinkle Littorina saxatilis.</title>
        <authorList>
            <person name="De Jode A."/>
            <person name="Faria R."/>
            <person name="Formenti G."/>
            <person name="Sims Y."/>
            <person name="Smith T.P."/>
            <person name="Tracey A."/>
            <person name="Wood J.M.D."/>
            <person name="Zagrodzka Z.B."/>
            <person name="Johannesson K."/>
            <person name="Butlin R.K."/>
            <person name="Leder E.H."/>
        </authorList>
    </citation>
    <scope>NUCLEOTIDE SEQUENCE [LARGE SCALE GENOMIC DNA]</scope>
    <source>
        <strain evidence="10">Snail1</strain>
        <tissue evidence="10">Muscle</tissue>
    </source>
</reference>
<proteinExistence type="inferred from homology"/>
<name>A0AAN9BZ17_9CAEN</name>
<evidence type="ECO:0000256" key="2">
    <source>
        <dbReference type="ARBA" id="ARBA00008593"/>
    </source>
</evidence>
<gene>
    <name evidence="10" type="ORF">V1264_000067</name>
</gene>
<feature type="domain" description="PAP-associated" evidence="8">
    <location>
        <begin position="312"/>
        <end position="371"/>
    </location>
</feature>
<dbReference type="PANTHER" id="PTHR23092:SF15">
    <property type="entry name" value="INACTIVE NON-CANONICAL POLY(A) RNA POLYMERASE PROTEIN TRF4-2-RELATED"/>
    <property type="match status" value="1"/>
</dbReference>
<dbReference type="Gene3D" id="3.30.460.10">
    <property type="entry name" value="Beta Polymerase, domain 2"/>
    <property type="match status" value="1"/>
</dbReference>
<feature type="compositionally biased region" description="Gly residues" evidence="7">
    <location>
        <begin position="706"/>
        <end position="719"/>
    </location>
</feature>
<dbReference type="GO" id="GO:0046872">
    <property type="term" value="F:metal ion binding"/>
    <property type="evidence" value="ECO:0007669"/>
    <property type="project" value="UniProtKB-KW"/>
</dbReference>
<evidence type="ECO:0000313" key="11">
    <source>
        <dbReference type="Proteomes" id="UP001374579"/>
    </source>
</evidence>
<evidence type="ECO:0000256" key="7">
    <source>
        <dbReference type="SAM" id="MobiDB-lite"/>
    </source>
</evidence>
<dbReference type="Pfam" id="PF03828">
    <property type="entry name" value="PAP_assoc"/>
    <property type="match status" value="1"/>
</dbReference>
<dbReference type="EC" id="2.7.7.19" evidence="3"/>
<organism evidence="10 11">
    <name type="scientific">Littorina saxatilis</name>
    <dbReference type="NCBI Taxonomy" id="31220"/>
    <lineage>
        <taxon>Eukaryota</taxon>
        <taxon>Metazoa</taxon>
        <taxon>Spiralia</taxon>
        <taxon>Lophotrochozoa</taxon>
        <taxon>Mollusca</taxon>
        <taxon>Gastropoda</taxon>
        <taxon>Caenogastropoda</taxon>
        <taxon>Littorinimorpha</taxon>
        <taxon>Littorinoidea</taxon>
        <taxon>Littorinidae</taxon>
        <taxon>Littorina</taxon>
    </lineage>
</organism>
<dbReference type="InterPro" id="IPR054708">
    <property type="entry name" value="MTPAP-like_central"/>
</dbReference>
<feature type="compositionally biased region" description="Polar residues" evidence="7">
    <location>
        <begin position="677"/>
        <end position="689"/>
    </location>
</feature>
<dbReference type="GO" id="GO:0005730">
    <property type="term" value="C:nucleolus"/>
    <property type="evidence" value="ECO:0007669"/>
    <property type="project" value="TreeGrafter"/>
</dbReference>
<dbReference type="SUPFAM" id="SSF81301">
    <property type="entry name" value="Nucleotidyltransferase"/>
    <property type="match status" value="1"/>
</dbReference>
<dbReference type="Pfam" id="PF22600">
    <property type="entry name" value="MTPAP-like_central"/>
    <property type="match status" value="1"/>
</dbReference>
<feature type="domain" description="Poly(A) RNA polymerase mitochondrial-like central palm" evidence="9">
    <location>
        <begin position="120"/>
        <end position="254"/>
    </location>
</feature>
<comment type="caution">
    <text evidence="10">The sequence shown here is derived from an EMBL/GenBank/DDBJ whole genome shotgun (WGS) entry which is preliminary data.</text>
</comment>
<feature type="compositionally biased region" description="Polar residues" evidence="7">
    <location>
        <begin position="471"/>
        <end position="484"/>
    </location>
</feature>
<accession>A0AAN9BZ17</accession>
<evidence type="ECO:0000259" key="8">
    <source>
        <dbReference type="Pfam" id="PF03828"/>
    </source>
</evidence>
<dbReference type="AlphaFoldDB" id="A0AAN9BZ17"/>
<evidence type="ECO:0000256" key="3">
    <source>
        <dbReference type="ARBA" id="ARBA00012388"/>
    </source>
</evidence>
<dbReference type="GO" id="GO:0043634">
    <property type="term" value="P:polyadenylation-dependent ncRNA catabolic process"/>
    <property type="evidence" value="ECO:0007669"/>
    <property type="project" value="TreeGrafter"/>
</dbReference>
<dbReference type="GO" id="GO:0031499">
    <property type="term" value="C:TRAMP complex"/>
    <property type="evidence" value="ECO:0007669"/>
    <property type="project" value="TreeGrafter"/>
</dbReference>
<dbReference type="GO" id="GO:0031123">
    <property type="term" value="P:RNA 3'-end processing"/>
    <property type="evidence" value="ECO:0007669"/>
    <property type="project" value="TreeGrafter"/>
</dbReference>
<feature type="compositionally biased region" description="Low complexity" evidence="7">
    <location>
        <begin position="661"/>
        <end position="676"/>
    </location>
</feature>
<sequence>MDPRIAWYPPEHLGRAHDLWTRVWETQQGVDNMFLNSDCLKPQDFIPLDGTTAFDQKRQVLQNSSKNAENIQNQNSAQKRKRENKASTYGLNQERRYLGEDGGLTPWVGKIPYEPSIVGLHQEIREFYDYMSPRPEEARMRDEVVSRIENVIQELWPEARVKIFGSFKTGLYLPTSDIDLVVFGQWKNLPLRTLHNALVEKKIVELDQIKVLDKASVPIVKLTDAETEVKVDISFSMDHNKSNGVESAELIQKFLDEYPTLKYLVLVLKQFLLQRDMNEVFTGGISSYSLTLLAISFLQLHPRKDALEPTSNMGVLLVEFFELYGRTFNYMRTGIRIKNGGGYIPKDDIVKEMDNGHRPALMCIEDPLNAGNDIGRSSYGAIYVKQAFEYAYLVLGQGVLPQNSHLLKTHSSILGRVVRVTEEVVAYRKWVRERFPVPQLSPSRSYAAIASSISPGPVAMVNNAAVDSENTRNANNSNTLTNGRALTSMPSSSSQPLAPLSPASKKPPTGAASKRVSSMETLAPPSDEVVMGEEGMPAADSENSDSGGNSSGYKSSESNVSSASSVASDSDSESMAAANSSQQPRSHTFPTQSSAPTTHTAAPSSPAASSSGPASTGRIIRGRDHQKTFHSVSAKSPARSRDPSTSSVGSNRSYSYNGNHASSRPASSFSAASNASYPHQSVHPFNTAQAEHYGAAREVRHSSSYSGGGGGGGVVGNGAGPHPHHPKPFHPHHPQTGRSGSKVFRATGKKKRNNSNQRHNSGGSNAGHNTVNGASNGPHNPAHNHRRDTSQNSNVNR</sequence>
<dbReference type="Proteomes" id="UP001374579">
    <property type="component" value="Unassembled WGS sequence"/>
</dbReference>
<dbReference type="GO" id="GO:1990817">
    <property type="term" value="F:poly(A) RNA polymerase activity"/>
    <property type="evidence" value="ECO:0007669"/>
    <property type="project" value="UniProtKB-EC"/>
</dbReference>
<feature type="compositionally biased region" description="Low complexity" evidence="7">
    <location>
        <begin position="544"/>
        <end position="581"/>
    </location>
</feature>
<dbReference type="PANTHER" id="PTHR23092">
    <property type="entry name" value="POLY(A) RNA POLYMERASE"/>
    <property type="match status" value="1"/>
</dbReference>
<feature type="region of interest" description="Disordered" evidence="7">
    <location>
        <begin position="64"/>
        <end position="92"/>
    </location>
</feature>
<comment type="similarity">
    <text evidence="2">Belongs to the DNA polymerase type-B-like family.</text>
</comment>
<dbReference type="Gene3D" id="1.10.1410.10">
    <property type="match status" value="1"/>
</dbReference>
<evidence type="ECO:0000256" key="4">
    <source>
        <dbReference type="ARBA" id="ARBA00022679"/>
    </source>
</evidence>
<keyword evidence="5" id="KW-0479">Metal-binding</keyword>
<evidence type="ECO:0000313" key="10">
    <source>
        <dbReference type="EMBL" id="KAK7113910.1"/>
    </source>
</evidence>
<keyword evidence="4" id="KW-0808">Transferase</keyword>
<feature type="compositionally biased region" description="Polar residues" evidence="7">
    <location>
        <begin position="754"/>
        <end position="778"/>
    </location>
</feature>
<comment type="cofactor">
    <cofactor evidence="1">
        <name>Mn(2+)</name>
        <dbReference type="ChEBI" id="CHEBI:29035"/>
    </cofactor>
</comment>
<evidence type="ECO:0000256" key="6">
    <source>
        <dbReference type="ARBA" id="ARBA00022842"/>
    </source>
</evidence>
<feature type="compositionally biased region" description="Polar residues" evidence="7">
    <location>
        <begin position="64"/>
        <end position="77"/>
    </location>
</feature>
<feature type="compositionally biased region" description="Low complexity" evidence="7">
    <location>
        <begin position="485"/>
        <end position="504"/>
    </location>
</feature>
<feature type="compositionally biased region" description="Low complexity" evidence="7">
    <location>
        <begin position="590"/>
        <end position="616"/>
    </location>
</feature>
<dbReference type="FunFam" id="3.30.460.10:FF:000006">
    <property type="entry name" value="non-canonical poly(A) RNA polymerase PAPD5"/>
    <property type="match status" value="1"/>
</dbReference>
<dbReference type="EMBL" id="JBAMIC010000001">
    <property type="protein sequence ID" value="KAK7113910.1"/>
    <property type="molecule type" value="Genomic_DNA"/>
</dbReference>
<feature type="region of interest" description="Disordered" evidence="7">
    <location>
        <begin position="469"/>
        <end position="797"/>
    </location>
</feature>
<dbReference type="GO" id="GO:0003729">
    <property type="term" value="F:mRNA binding"/>
    <property type="evidence" value="ECO:0007669"/>
    <property type="project" value="TreeGrafter"/>
</dbReference>